<dbReference type="EMBL" id="CP054705">
    <property type="protein sequence ID" value="QQK75161.1"/>
    <property type="molecule type" value="Genomic_DNA"/>
</dbReference>
<organism evidence="1 2">
    <name type="scientific">Salicibibacter cibarius</name>
    <dbReference type="NCBI Taxonomy" id="2743000"/>
    <lineage>
        <taxon>Bacteria</taxon>
        <taxon>Bacillati</taxon>
        <taxon>Bacillota</taxon>
        <taxon>Bacilli</taxon>
        <taxon>Bacillales</taxon>
        <taxon>Bacillaceae</taxon>
        <taxon>Salicibibacter</taxon>
    </lineage>
</organism>
<evidence type="ECO:0000313" key="2">
    <source>
        <dbReference type="Proteomes" id="UP000595823"/>
    </source>
</evidence>
<evidence type="ECO:0000313" key="1">
    <source>
        <dbReference type="EMBL" id="QQK75161.1"/>
    </source>
</evidence>
<sequence>MEGEFHGLEIYGHEGMTYLKFTLIEKDGDRIDFDEMMRIENPEDCDLLRSVETFINEKVKKD</sequence>
<protein>
    <submittedName>
        <fullName evidence="1">Uncharacterized protein</fullName>
    </submittedName>
</protein>
<dbReference type="KEGG" id="scia:HUG15_05765"/>
<name>A0A7T6Z2K4_9BACI</name>
<gene>
    <name evidence="1" type="ORF">HUG15_05765</name>
</gene>
<dbReference type="Proteomes" id="UP000595823">
    <property type="component" value="Chromosome"/>
</dbReference>
<proteinExistence type="predicted"/>
<dbReference type="AlphaFoldDB" id="A0A7T6Z2K4"/>
<reference evidence="1 2" key="1">
    <citation type="submission" date="2020-06" db="EMBL/GenBank/DDBJ databases">
        <title>Genomic analysis of Salicibibacter sp. NKC5-3.</title>
        <authorList>
            <person name="Oh Y.J."/>
        </authorList>
    </citation>
    <scope>NUCLEOTIDE SEQUENCE [LARGE SCALE GENOMIC DNA]</scope>
    <source>
        <strain evidence="1 2">NKC5-3</strain>
    </source>
</reference>
<dbReference type="RefSeq" id="WP_200127734.1">
    <property type="nucleotide sequence ID" value="NZ_CP054705.1"/>
</dbReference>
<keyword evidence="2" id="KW-1185">Reference proteome</keyword>
<accession>A0A7T6Z2K4</accession>